<sequence>MLLFAGRVISDSSSSASRIFAAASRNPFSISGSRFQVRAMAGSASQPFKKIQIQRDDTTFDAYVVGKEDAPGIVVLQEWWGVDFEIKNHAVKISQLGPGFKALIPDLYRGKVGLDVAEAQHLMDGLDWQGAVKDIQASVNWLKTNGSSKKQAPDMFERMKEEGVCPHDTTFVALLPVCVLNMVVEIGLELFQLNVETGLLVEVSEITKRIPFEPTWVLWVLLGACVGKWGLGDRVRKLMVEDGLGNPLPIAGVTGFCMGGALSIASSVLVPEVDAVVAFYGVPSSQLADPAQAKAPVQAHFGELDNFVGFSDVTAAKALEEKLKASGIPYEVHIYPGNAHAFMNRSPEGVKRRKGMGLPDDDEASAELAWSRFTTWMTHYLSA</sequence>
<proteinExistence type="predicted"/>
<dbReference type="GO" id="GO:0016787">
    <property type="term" value="F:hydrolase activity"/>
    <property type="evidence" value="ECO:0007669"/>
    <property type="project" value="InterPro"/>
</dbReference>
<evidence type="ECO:0000313" key="2">
    <source>
        <dbReference type="EMBL" id="KAG6748675.1"/>
    </source>
</evidence>
<comment type="caution">
    <text evidence="2">The sequence shown here is derived from an EMBL/GenBank/DDBJ whole genome shotgun (WGS) entry which is preliminary data.</text>
</comment>
<evidence type="ECO:0000259" key="1">
    <source>
        <dbReference type="Pfam" id="PF01738"/>
    </source>
</evidence>
<dbReference type="InterPro" id="IPR002925">
    <property type="entry name" value="Dienelactn_hydro"/>
</dbReference>
<dbReference type="PANTHER" id="PTHR46623">
    <property type="entry name" value="CARBOXYMETHYLENEBUTENOLIDASE-RELATED"/>
    <property type="match status" value="1"/>
</dbReference>
<accession>A0A8X7YPD0</accession>
<dbReference type="Pfam" id="PF01738">
    <property type="entry name" value="DLH"/>
    <property type="match status" value="2"/>
</dbReference>
<evidence type="ECO:0000313" key="3">
    <source>
        <dbReference type="Proteomes" id="UP000886885"/>
    </source>
</evidence>
<gene>
    <name evidence="2" type="ORF">POTOM_048604</name>
</gene>
<dbReference type="InterPro" id="IPR051049">
    <property type="entry name" value="Dienelactone_hydrolase-like"/>
</dbReference>
<organism evidence="2 3">
    <name type="scientific">Populus tomentosa</name>
    <name type="common">Chinese white poplar</name>
    <dbReference type="NCBI Taxonomy" id="118781"/>
    <lineage>
        <taxon>Eukaryota</taxon>
        <taxon>Viridiplantae</taxon>
        <taxon>Streptophyta</taxon>
        <taxon>Embryophyta</taxon>
        <taxon>Tracheophyta</taxon>
        <taxon>Spermatophyta</taxon>
        <taxon>Magnoliopsida</taxon>
        <taxon>eudicotyledons</taxon>
        <taxon>Gunneridae</taxon>
        <taxon>Pentapetalae</taxon>
        <taxon>rosids</taxon>
        <taxon>fabids</taxon>
        <taxon>Malpighiales</taxon>
        <taxon>Salicaceae</taxon>
        <taxon>Saliceae</taxon>
        <taxon>Populus</taxon>
    </lineage>
</organism>
<keyword evidence="3" id="KW-1185">Reference proteome</keyword>
<feature type="domain" description="Dienelactone hydrolase" evidence="1">
    <location>
        <begin position="60"/>
        <end position="149"/>
    </location>
</feature>
<name>A0A8X7YPD0_POPTO</name>
<dbReference type="OrthoDB" id="17560at2759"/>
<dbReference type="EMBL" id="JAAWWB010000028">
    <property type="protein sequence ID" value="KAG6748675.1"/>
    <property type="molecule type" value="Genomic_DNA"/>
</dbReference>
<reference evidence="2" key="1">
    <citation type="journal article" date="2020" name="bioRxiv">
        <title>Hybrid origin of Populus tomentosa Carr. identified through genome sequencing and phylogenomic analysis.</title>
        <authorList>
            <person name="An X."/>
            <person name="Gao K."/>
            <person name="Chen Z."/>
            <person name="Li J."/>
            <person name="Yang X."/>
            <person name="Yang X."/>
            <person name="Zhou J."/>
            <person name="Guo T."/>
            <person name="Zhao T."/>
            <person name="Huang S."/>
            <person name="Miao D."/>
            <person name="Khan W.U."/>
            <person name="Rao P."/>
            <person name="Ye M."/>
            <person name="Lei B."/>
            <person name="Liao W."/>
            <person name="Wang J."/>
            <person name="Ji L."/>
            <person name="Li Y."/>
            <person name="Guo B."/>
            <person name="Mustafa N.S."/>
            <person name="Li S."/>
            <person name="Yun Q."/>
            <person name="Keller S.R."/>
            <person name="Mao J."/>
            <person name="Zhang R."/>
            <person name="Strauss S.H."/>
        </authorList>
    </citation>
    <scope>NUCLEOTIDE SEQUENCE</scope>
    <source>
        <strain evidence="2">GM15</strain>
        <tissue evidence="2">Leaf</tissue>
    </source>
</reference>
<protein>
    <recommendedName>
        <fullName evidence="1">Dienelactone hydrolase domain-containing protein</fullName>
    </recommendedName>
</protein>
<dbReference type="AlphaFoldDB" id="A0A8X7YPD0"/>
<dbReference type="PANTHER" id="PTHR46623:SF6">
    <property type="entry name" value="ALPHA_BETA-HYDROLASES SUPERFAMILY PROTEIN"/>
    <property type="match status" value="1"/>
</dbReference>
<dbReference type="Proteomes" id="UP000886885">
    <property type="component" value="Chromosome 14D"/>
</dbReference>
<feature type="domain" description="Dienelactone hydrolase" evidence="1">
    <location>
        <begin position="252"/>
        <end position="381"/>
    </location>
</feature>